<keyword evidence="8" id="KW-1185">Reference proteome</keyword>
<comment type="similarity">
    <text evidence="2">Belongs to the acetate uptake transporter (AceTr) (TC 2.A.96) family.</text>
</comment>
<comment type="subcellular location">
    <subcellularLocation>
        <location evidence="1">Membrane</location>
        <topology evidence="1">Multi-pass membrane protein</topology>
    </subcellularLocation>
</comment>
<reference evidence="7" key="1">
    <citation type="submission" date="2022-10" db="EMBL/GenBank/DDBJ databases">
        <title>Culturing micro-colonial fungi from biological soil crusts in the Mojave desert and describing Neophaeococcomyces mojavensis, and introducing the new genera and species Taxawa tesnikishii.</title>
        <authorList>
            <person name="Kurbessoian T."/>
            <person name="Stajich J.E."/>
        </authorList>
    </citation>
    <scope>NUCLEOTIDE SEQUENCE</scope>
    <source>
        <strain evidence="7">TK_41</strain>
    </source>
</reference>
<dbReference type="Pfam" id="PF01184">
    <property type="entry name" value="Gpr1_Fun34_YaaH"/>
    <property type="match status" value="1"/>
</dbReference>
<evidence type="ECO:0000313" key="7">
    <source>
        <dbReference type="EMBL" id="KAJ9611426.1"/>
    </source>
</evidence>
<feature type="transmembrane region" description="Helical" evidence="6">
    <location>
        <begin position="67"/>
        <end position="86"/>
    </location>
</feature>
<organism evidence="7 8">
    <name type="scientific">Cladophialophora chaetospira</name>
    <dbReference type="NCBI Taxonomy" id="386627"/>
    <lineage>
        <taxon>Eukaryota</taxon>
        <taxon>Fungi</taxon>
        <taxon>Dikarya</taxon>
        <taxon>Ascomycota</taxon>
        <taxon>Pezizomycotina</taxon>
        <taxon>Eurotiomycetes</taxon>
        <taxon>Chaetothyriomycetidae</taxon>
        <taxon>Chaetothyriales</taxon>
        <taxon>Herpotrichiellaceae</taxon>
        <taxon>Cladophialophora</taxon>
    </lineage>
</organism>
<feature type="transmembrane region" description="Helical" evidence="6">
    <location>
        <begin position="189"/>
        <end position="209"/>
    </location>
</feature>
<dbReference type="InterPro" id="IPR000791">
    <property type="entry name" value="Gpr1/Fun34/SatP-like"/>
</dbReference>
<evidence type="ECO:0000256" key="3">
    <source>
        <dbReference type="ARBA" id="ARBA00022692"/>
    </source>
</evidence>
<dbReference type="PANTHER" id="PTHR31123">
    <property type="entry name" value="ACCUMULATION OF DYADS PROTEIN 2-RELATED"/>
    <property type="match status" value="1"/>
</dbReference>
<evidence type="ECO:0000256" key="4">
    <source>
        <dbReference type="ARBA" id="ARBA00022989"/>
    </source>
</evidence>
<evidence type="ECO:0000256" key="6">
    <source>
        <dbReference type="SAM" id="Phobius"/>
    </source>
</evidence>
<dbReference type="GO" id="GO:0005886">
    <property type="term" value="C:plasma membrane"/>
    <property type="evidence" value="ECO:0007669"/>
    <property type="project" value="TreeGrafter"/>
</dbReference>
<proteinExistence type="inferred from homology"/>
<keyword evidence="5 6" id="KW-0472">Membrane</keyword>
<feature type="transmembrane region" description="Helical" evidence="6">
    <location>
        <begin position="229"/>
        <end position="247"/>
    </location>
</feature>
<dbReference type="EMBL" id="JAPDRK010000006">
    <property type="protein sequence ID" value="KAJ9611426.1"/>
    <property type="molecule type" value="Genomic_DNA"/>
</dbReference>
<evidence type="ECO:0000256" key="5">
    <source>
        <dbReference type="ARBA" id="ARBA00023136"/>
    </source>
</evidence>
<dbReference type="Proteomes" id="UP001172673">
    <property type="component" value="Unassembled WGS sequence"/>
</dbReference>
<comment type="caution">
    <text evidence="7">The sequence shown here is derived from an EMBL/GenBank/DDBJ whole genome shotgun (WGS) entry which is preliminary data.</text>
</comment>
<feature type="transmembrane region" description="Helical" evidence="6">
    <location>
        <begin position="161"/>
        <end position="182"/>
    </location>
</feature>
<dbReference type="AlphaFoldDB" id="A0AA38XDF1"/>
<accession>A0AA38XDF1</accession>
<feature type="transmembrane region" description="Helical" evidence="6">
    <location>
        <begin position="92"/>
        <end position="113"/>
    </location>
</feature>
<name>A0AA38XDF1_9EURO</name>
<dbReference type="PANTHER" id="PTHR31123:SF4">
    <property type="entry name" value="PROTEIN ALCS"/>
    <property type="match status" value="1"/>
</dbReference>
<keyword evidence="3 6" id="KW-0812">Transmembrane</keyword>
<protein>
    <recommendedName>
        <fullName evidence="9">Protein alcS</fullName>
    </recommendedName>
</protein>
<dbReference type="GO" id="GO:0015123">
    <property type="term" value="F:acetate transmembrane transporter activity"/>
    <property type="evidence" value="ECO:0007669"/>
    <property type="project" value="TreeGrafter"/>
</dbReference>
<evidence type="ECO:0000256" key="1">
    <source>
        <dbReference type="ARBA" id="ARBA00004141"/>
    </source>
</evidence>
<feature type="transmembrane region" description="Helical" evidence="6">
    <location>
        <begin position="120"/>
        <end position="141"/>
    </location>
</feature>
<sequence>MASALEHTPTSTERDMIEGDYEKPRLTQTMSSGAVSMSPEMFEKLYLTPKTPHAGDNIRRFANPTPLGFVGFVISTFTFAMVMMGWGGASGLSPVVGIFFFVGPVLLILTVIFEWIMGNFFSMMVCGLFAVFWLSFGMLQLPTLGLAEPYTTSGGAASKEFNAVVALYLIVWGFALFTFFIFTLKTNAVFAGIFGFVTIAAWVLSGAYWKVSTGDYDQAANLQKAGGALLFVVAALGWYMTFVMMAAEMRLAIKLPVGDLSHFWPRTDVEMGRAERDA</sequence>
<keyword evidence="4 6" id="KW-1133">Transmembrane helix</keyword>
<evidence type="ECO:0000313" key="8">
    <source>
        <dbReference type="Proteomes" id="UP001172673"/>
    </source>
</evidence>
<dbReference type="InterPro" id="IPR051633">
    <property type="entry name" value="AceTr"/>
</dbReference>
<evidence type="ECO:0008006" key="9">
    <source>
        <dbReference type="Google" id="ProtNLM"/>
    </source>
</evidence>
<gene>
    <name evidence="7" type="ORF">H2200_004610</name>
</gene>
<evidence type="ECO:0000256" key="2">
    <source>
        <dbReference type="ARBA" id="ARBA00005587"/>
    </source>
</evidence>